<accession>A0A951QTK6</accession>
<sequence>MTVSDPGDLAAPPGSQSWAMAVRLQIQSLLKDNASSIKHLRTWLKAIEEHAGYCQLTDENGQNFSSYAAFCNAKPPWGLGCSPDVIEHILKELELVQAKHIQEEDIELRSWGDLDEYLERFSKLVQNCPDDEPINSSKIGQVLETVPSNAHIWRKRWLDLGWIEPIPEKKRGSYQITNEGRKLIQEWLEQAPYNNQPLWLNIPRRNSKKAAEQLIKSLEVEHLRELHNLIGESLNRDSNDINKDSNAI</sequence>
<comment type="caution">
    <text evidence="1">The sequence shown here is derived from an EMBL/GenBank/DDBJ whole genome shotgun (WGS) entry which is preliminary data.</text>
</comment>
<gene>
    <name evidence="1" type="ORF">KME60_30665</name>
</gene>
<protein>
    <submittedName>
        <fullName evidence="1">Uncharacterized protein</fullName>
    </submittedName>
</protein>
<dbReference type="AlphaFoldDB" id="A0A951QTK6"/>
<proteinExistence type="predicted"/>
<reference evidence="1" key="2">
    <citation type="journal article" date="2022" name="Microbiol. Resour. Announc.">
        <title>Metagenome Sequencing to Explore Phylogenomics of Terrestrial Cyanobacteria.</title>
        <authorList>
            <person name="Ward R.D."/>
            <person name="Stajich J.E."/>
            <person name="Johansen J.R."/>
            <person name="Huntemann M."/>
            <person name="Clum A."/>
            <person name="Foster B."/>
            <person name="Foster B."/>
            <person name="Roux S."/>
            <person name="Palaniappan K."/>
            <person name="Varghese N."/>
            <person name="Mukherjee S."/>
            <person name="Reddy T.B.K."/>
            <person name="Daum C."/>
            <person name="Copeland A."/>
            <person name="Chen I.A."/>
            <person name="Ivanova N.N."/>
            <person name="Kyrpides N.C."/>
            <person name="Shapiro N."/>
            <person name="Eloe-Fadrosh E.A."/>
            <person name="Pietrasiak N."/>
        </authorList>
    </citation>
    <scope>NUCLEOTIDE SEQUENCE</scope>
    <source>
        <strain evidence="1">GSE-NOS-MK-12-04C</strain>
    </source>
</reference>
<dbReference type="Proteomes" id="UP000729701">
    <property type="component" value="Unassembled WGS sequence"/>
</dbReference>
<reference evidence="1" key="1">
    <citation type="submission" date="2021-05" db="EMBL/GenBank/DDBJ databases">
        <authorList>
            <person name="Pietrasiak N."/>
            <person name="Ward R."/>
            <person name="Stajich J.E."/>
            <person name="Kurbessoian T."/>
        </authorList>
    </citation>
    <scope>NUCLEOTIDE SEQUENCE</scope>
    <source>
        <strain evidence="1">GSE-NOS-MK-12-04C</strain>
    </source>
</reference>
<evidence type="ECO:0000313" key="1">
    <source>
        <dbReference type="EMBL" id="MBW4671673.1"/>
    </source>
</evidence>
<evidence type="ECO:0000313" key="2">
    <source>
        <dbReference type="Proteomes" id="UP000729701"/>
    </source>
</evidence>
<organism evidence="1 2">
    <name type="scientific">Cyanomargarita calcarea GSE-NOS-MK-12-04C</name>
    <dbReference type="NCBI Taxonomy" id="2839659"/>
    <lineage>
        <taxon>Bacteria</taxon>
        <taxon>Bacillati</taxon>
        <taxon>Cyanobacteriota</taxon>
        <taxon>Cyanophyceae</taxon>
        <taxon>Nostocales</taxon>
        <taxon>Cyanomargaritaceae</taxon>
        <taxon>Cyanomargarita</taxon>
    </lineage>
</organism>
<dbReference type="EMBL" id="JAHHGZ010000051">
    <property type="protein sequence ID" value="MBW4671673.1"/>
    <property type="molecule type" value="Genomic_DNA"/>
</dbReference>
<name>A0A951QTK6_9CYAN</name>